<name>A0A9P6C9S3_9AGAR</name>
<protein>
    <submittedName>
        <fullName evidence="2">Uncharacterized protein</fullName>
    </submittedName>
</protein>
<dbReference type="AlphaFoldDB" id="A0A9P6C9S3"/>
<accession>A0A9P6C9S3</accession>
<evidence type="ECO:0000313" key="2">
    <source>
        <dbReference type="EMBL" id="KAF9457477.1"/>
    </source>
</evidence>
<feature type="compositionally biased region" description="Basic residues" evidence="1">
    <location>
        <begin position="87"/>
        <end position="97"/>
    </location>
</feature>
<organism evidence="2 3">
    <name type="scientific">Collybia nuda</name>
    <dbReference type="NCBI Taxonomy" id="64659"/>
    <lineage>
        <taxon>Eukaryota</taxon>
        <taxon>Fungi</taxon>
        <taxon>Dikarya</taxon>
        <taxon>Basidiomycota</taxon>
        <taxon>Agaricomycotina</taxon>
        <taxon>Agaricomycetes</taxon>
        <taxon>Agaricomycetidae</taxon>
        <taxon>Agaricales</taxon>
        <taxon>Tricholomatineae</taxon>
        <taxon>Clitocybaceae</taxon>
        <taxon>Collybia</taxon>
    </lineage>
</organism>
<gene>
    <name evidence="2" type="ORF">BDZ94DRAFT_1273087</name>
</gene>
<evidence type="ECO:0000256" key="1">
    <source>
        <dbReference type="SAM" id="MobiDB-lite"/>
    </source>
</evidence>
<feature type="compositionally biased region" description="Low complexity" evidence="1">
    <location>
        <begin position="31"/>
        <end position="58"/>
    </location>
</feature>
<feature type="region of interest" description="Disordered" evidence="1">
    <location>
        <begin position="18"/>
        <end position="115"/>
    </location>
</feature>
<dbReference type="EMBL" id="MU150370">
    <property type="protein sequence ID" value="KAF9457477.1"/>
    <property type="molecule type" value="Genomic_DNA"/>
</dbReference>
<comment type="caution">
    <text evidence="2">The sequence shown here is derived from an EMBL/GenBank/DDBJ whole genome shotgun (WGS) entry which is preliminary data.</text>
</comment>
<proteinExistence type="predicted"/>
<dbReference type="Proteomes" id="UP000807353">
    <property type="component" value="Unassembled WGS sequence"/>
</dbReference>
<evidence type="ECO:0000313" key="3">
    <source>
        <dbReference type="Proteomes" id="UP000807353"/>
    </source>
</evidence>
<dbReference type="OrthoDB" id="3270420at2759"/>
<sequence length="179" mass="20339">MNPSRPNHVRFRSRVRITSGISRHRHHHHSTTGSGQVSFSRDSSLESSPSSSISAPLRSRSDDESNKPGWGPLGQRVALLSYNSPRRWAKDKRRRKGETRPPNENTSLLGSAFRAPYSGGSPTYGDYVTESDREGEAHIAQELEKAFGTWPGRILNPHWWWWQLEPVVFCRCLDESDTE</sequence>
<reference evidence="2" key="1">
    <citation type="submission" date="2020-11" db="EMBL/GenBank/DDBJ databases">
        <authorList>
            <consortium name="DOE Joint Genome Institute"/>
            <person name="Ahrendt S."/>
            <person name="Riley R."/>
            <person name="Andreopoulos W."/>
            <person name="Labutti K."/>
            <person name="Pangilinan J."/>
            <person name="Ruiz-Duenas F.J."/>
            <person name="Barrasa J.M."/>
            <person name="Sanchez-Garcia M."/>
            <person name="Camarero S."/>
            <person name="Miyauchi S."/>
            <person name="Serrano A."/>
            <person name="Linde D."/>
            <person name="Babiker R."/>
            <person name="Drula E."/>
            <person name="Ayuso-Fernandez I."/>
            <person name="Pacheco R."/>
            <person name="Padilla G."/>
            <person name="Ferreira P."/>
            <person name="Barriuso J."/>
            <person name="Kellner H."/>
            <person name="Castanera R."/>
            <person name="Alfaro M."/>
            <person name="Ramirez L."/>
            <person name="Pisabarro A.G."/>
            <person name="Kuo A."/>
            <person name="Tritt A."/>
            <person name="Lipzen A."/>
            <person name="He G."/>
            <person name="Yan M."/>
            <person name="Ng V."/>
            <person name="Cullen D."/>
            <person name="Martin F."/>
            <person name="Rosso M.-N."/>
            <person name="Henrissat B."/>
            <person name="Hibbett D."/>
            <person name="Martinez A.T."/>
            <person name="Grigoriev I.V."/>
        </authorList>
    </citation>
    <scope>NUCLEOTIDE SEQUENCE</scope>
    <source>
        <strain evidence="2">CBS 247.69</strain>
    </source>
</reference>
<keyword evidence="3" id="KW-1185">Reference proteome</keyword>